<accession>A0AAD5KRK5</accession>
<keyword evidence="1" id="KW-1133">Transmembrane helix</keyword>
<keyword evidence="1" id="KW-0472">Membrane</keyword>
<reference evidence="2 3" key="1">
    <citation type="submission" date="2022-05" db="EMBL/GenBank/DDBJ databases">
        <title>A multi-omics perspective on studying reproductive biology in Daphnia sinensis.</title>
        <authorList>
            <person name="Jia J."/>
        </authorList>
    </citation>
    <scope>NUCLEOTIDE SEQUENCE [LARGE SCALE GENOMIC DNA]</scope>
    <source>
        <strain evidence="2 3">WSL</strain>
    </source>
</reference>
<dbReference type="Proteomes" id="UP000820818">
    <property type="component" value="Linkage Group LG5"/>
</dbReference>
<organism evidence="2 3">
    <name type="scientific">Daphnia sinensis</name>
    <dbReference type="NCBI Taxonomy" id="1820382"/>
    <lineage>
        <taxon>Eukaryota</taxon>
        <taxon>Metazoa</taxon>
        <taxon>Ecdysozoa</taxon>
        <taxon>Arthropoda</taxon>
        <taxon>Crustacea</taxon>
        <taxon>Branchiopoda</taxon>
        <taxon>Diplostraca</taxon>
        <taxon>Cladocera</taxon>
        <taxon>Anomopoda</taxon>
        <taxon>Daphniidae</taxon>
        <taxon>Daphnia</taxon>
        <taxon>Daphnia similis group</taxon>
    </lineage>
</organism>
<comment type="caution">
    <text evidence="2">The sequence shown here is derived from an EMBL/GenBank/DDBJ whole genome shotgun (WGS) entry which is preliminary data.</text>
</comment>
<protein>
    <submittedName>
        <fullName evidence="2">Uncharacterized protein</fullName>
    </submittedName>
</protein>
<gene>
    <name evidence="2" type="ORF">GHT06_014837</name>
</gene>
<dbReference type="AlphaFoldDB" id="A0AAD5KRK5"/>
<keyword evidence="3" id="KW-1185">Reference proteome</keyword>
<evidence type="ECO:0000256" key="1">
    <source>
        <dbReference type="SAM" id="Phobius"/>
    </source>
</evidence>
<keyword evidence="1" id="KW-0812">Transmembrane</keyword>
<evidence type="ECO:0000313" key="3">
    <source>
        <dbReference type="Proteomes" id="UP000820818"/>
    </source>
</evidence>
<sequence length="105" mass="11933">MFFTSTPVWLSNNEILGCADITFFFFMCWSISCLAVSHDVTRFTTKPRYTRCDVSQHKQSRGNQLAPASDKDLSSRTTVVLLAPPKNITRNAIFVAFQVAKILRR</sequence>
<name>A0AAD5KRK5_9CRUS</name>
<proteinExistence type="predicted"/>
<feature type="transmembrane region" description="Helical" evidence="1">
    <location>
        <begin position="21"/>
        <end position="41"/>
    </location>
</feature>
<evidence type="ECO:0000313" key="2">
    <source>
        <dbReference type="EMBL" id="KAI9558084.1"/>
    </source>
</evidence>
<dbReference type="EMBL" id="WJBH02000005">
    <property type="protein sequence ID" value="KAI9558084.1"/>
    <property type="molecule type" value="Genomic_DNA"/>
</dbReference>